<dbReference type="SMART" id="SM00249">
    <property type="entry name" value="PHD"/>
    <property type="match status" value="1"/>
</dbReference>
<dbReference type="PaxDb" id="7159-AAEL017399-PA"/>
<gene>
    <name evidence="9" type="ORF">AaeL_AAEL017399</name>
</gene>
<dbReference type="Pfam" id="PF00628">
    <property type="entry name" value="PHD"/>
    <property type="match status" value="1"/>
</dbReference>
<evidence type="ECO:0000256" key="2">
    <source>
        <dbReference type="ARBA" id="ARBA00022723"/>
    </source>
</evidence>
<dbReference type="GO" id="GO:0008270">
    <property type="term" value="F:zinc ion binding"/>
    <property type="evidence" value="ECO:0007669"/>
    <property type="project" value="UniProtKB-KW"/>
</dbReference>
<feature type="coiled-coil region" evidence="6">
    <location>
        <begin position="77"/>
        <end position="136"/>
    </location>
</feature>
<dbReference type="CDD" id="cd15489">
    <property type="entry name" value="PHD_SF"/>
    <property type="match status" value="1"/>
</dbReference>
<dbReference type="GO" id="GO:0006508">
    <property type="term" value="P:proteolysis"/>
    <property type="evidence" value="ECO:0007669"/>
    <property type="project" value="TreeGrafter"/>
</dbReference>
<dbReference type="PhylomeDB" id="J9E9U1"/>
<dbReference type="PROSITE" id="PS50016">
    <property type="entry name" value="ZF_PHD_2"/>
    <property type="match status" value="1"/>
</dbReference>
<dbReference type="Gene3D" id="2.60.40.1730">
    <property type="entry name" value="tricorn interacting facor f3 domain"/>
    <property type="match status" value="1"/>
</dbReference>
<dbReference type="GO" id="GO:0043171">
    <property type="term" value="P:peptide catabolic process"/>
    <property type="evidence" value="ECO:0007669"/>
    <property type="project" value="TreeGrafter"/>
</dbReference>
<dbReference type="InterPro" id="IPR045357">
    <property type="entry name" value="Aminopeptidase_N-like_N"/>
</dbReference>
<keyword evidence="7" id="KW-0812">Transmembrane</keyword>
<dbReference type="eggNOG" id="KOG1046">
    <property type="taxonomic scope" value="Eukaryota"/>
</dbReference>
<dbReference type="PROSITE" id="PS01359">
    <property type="entry name" value="ZF_PHD_1"/>
    <property type="match status" value="1"/>
</dbReference>
<dbReference type="InterPro" id="IPR011011">
    <property type="entry name" value="Znf_FYVE_PHD"/>
</dbReference>
<dbReference type="SUPFAM" id="SSF63737">
    <property type="entry name" value="Leukotriene A4 hydrolase N-terminal domain"/>
    <property type="match status" value="1"/>
</dbReference>
<dbReference type="InterPro" id="IPR027268">
    <property type="entry name" value="Peptidase_M4/M1_CTD_sf"/>
</dbReference>
<dbReference type="InterPro" id="IPR042097">
    <property type="entry name" value="Aminopeptidase_N-like_N_sf"/>
</dbReference>
<feature type="transmembrane region" description="Helical" evidence="7">
    <location>
        <begin position="258"/>
        <end position="276"/>
    </location>
</feature>
<dbReference type="Gene3D" id="2.60.40.1910">
    <property type="match status" value="1"/>
</dbReference>
<reference evidence="9" key="1">
    <citation type="submission" date="2005-10" db="EMBL/GenBank/DDBJ databases">
        <authorList>
            <person name="Loftus B.J."/>
            <person name="Nene V.M."/>
            <person name="Hannick L.I."/>
            <person name="Bidwell S."/>
            <person name="Haas B."/>
            <person name="Amedeo P."/>
            <person name="Orvis J."/>
            <person name="Wortman J.R."/>
            <person name="White O.R."/>
            <person name="Salzberg S."/>
            <person name="Shumway M."/>
            <person name="Koo H."/>
            <person name="Zhao Y."/>
            <person name="Holmes M."/>
            <person name="Miller J."/>
            <person name="Schatz M."/>
            <person name="Pop M."/>
            <person name="Pai G."/>
            <person name="Utterback T."/>
            <person name="Rogers Y.-H."/>
            <person name="Kravitz S."/>
            <person name="Fraser C.M."/>
        </authorList>
    </citation>
    <scope>NUCLEOTIDE SEQUENCE</scope>
    <source>
        <strain evidence="9">Liverpool</strain>
    </source>
</reference>
<keyword evidence="6" id="KW-0175">Coiled coil</keyword>
<dbReference type="GO" id="GO:0005615">
    <property type="term" value="C:extracellular space"/>
    <property type="evidence" value="ECO:0007669"/>
    <property type="project" value="TreeGrafter"/>
</dbReference>
<dbReference type="GO" id="GO:0016020">
    <property type="term" value="C:membrane"/>
    <property type="evidence" value="ECO:0007669"/>
    <property type="project" value="TreeGrafter"/>
</dbReference>
<name>J9E9U1_AEDAE</name>
<sequence length="1013" mass="117789">MNSARTCGKCRIDGWVNHMVGCDMCDMWLHRECADVTSETLDPNKSWRCERCLHDEATEVASHRTHRTTRTSSSIRAQRAELALKLLEEEQELIKRNREKEDEFRRREQEIQKKRAEEDAKLLKQKHELLQSLEDENGSVRSVMSSKASRKKVESWLGTAPGSVPAGIAEKPQASVDIDQSGIQKSLYRTYHSKGPAVHQFQSGLGTILGQMFTHRPHFRRFLNPNQMRQTSLKQTYPLEVQRFEYASKQFVQNDRRVTMLSPVLVLISLLVIILGSSSASDVIPKEYSVQFDTDILDGDGKYNGTVSIDFDALESVDQLDLQARNLGIEEVYLSNDKADFSTQRNGNLLIKLKDQIPKGSYQLKITFNGTASDHDDVMFRGSYKKGVDGSFGFYLMSKPTKFDSNEASCAFPHFGKDFRTTFRISVTHSEGLKAWSNMPLENAPKPHDRENYVISSFQQTPKMHVYDVGFFVADFDSLKIGNLTVVAREGIRRSSQYVASLGNNLVRIMDEYTALNYDRSIPDYVQIALPRELGIRNLTEFERMFVEEQYMIYDKEKDDLDKLSKVLQYSSYKLMLQWLGNFIAPEEERLHQAFSNIYTYFNAEKVYPEEFMMLLYQMDVLQGSLWNNHEMTSSVLNMFWLIAFDDRWRIVMRNLMKNRIPRTLTTAQLCSEIQSLWSEDYNLPEGTALETIFNQWMNSDQAPPILNVQRLYSEGKALLSQNGSEKILPYNYATEYSHFSQLGPFQWLTRRNETVHLGASDDHWLIVNKEEFGFYRVNYDERNWQLISQALRSNASSIHRMNRMQLLDDALYFAKNNQLDITILLELITYLRGETFYVAWYNAYNVLTSGYFYEIEPPKHIKTFFLHLIEPYYRSFASQEISSRTPRMELYIQSRIAGLACWLGKEDCLRQARSRFQQAVAQNSSIEPNWTRTIYCYGLQNASDEELEWVLKKHATDFSHSVEYLGCVGNKKHLRRVLEELVKSNNSQILINFIRELHETRWEILPFTVDNR</sequence>
<keyword evidence="4" id="KW-0862">Zinc</keyword>
<dbReference type="SUPFAM" id="SSF57903">
    <property type="entry name" value="FYVE/PHD zinc finger"/>
    <property type="match status" value="1"/>
</dbReference>
<dbReference type="HOGENOM" id="CLU_003705_2_0_1"/>
<evidence type="ECO:0000256" key="7">
    <source>
        <dbReference type="SAM" id="Phobius"/>
    </source>
</evidence>
<dbReference type="InterPro" id="IPR001965">
    <property type="entry name" value="Znf_PHD"/>
</dbReference>
<evidence type="ECO:0000256" key="6">
    <source>
        <dbReference type="SAM" id="Coils"/>
    </source>
</evidence>
<dbReference type="Pfam" id="PF17900">
    <property type="entry name" value="Peptidase_M1_N"/>
    <property type="match status" value="1"/>
</dbReference>
<dbReference type="PANTHER" id="PTHR11533">
    <property type="entry name" value="PROTEASE M1 ZINC METALLOPROTEASE"/>
    <property type="match status" value="1"/>
</dbReference>
<dbReference type="AlphaFoldDB" id="J9E9U1"/>
<evidence type="ECO:0000313" key="9">
    <source>
        <dbReference type="EMBL" id="EJY57616.1"/>
    </source>
</evidence>
<dbReference type="GO" id="GO:0070006">
    <property type="term" value="F:metalloaminopeptidase activity"/>
    <property type="evidence" value="ECO:0007669"/>
    <property type="project" value="TreeGrafter"/>
</dbReference>
<dbReference type="GO" id="GO:0005737">
    <property type="term" value="C:cytoplasm"/>
    <property type="evidence" value="ECO:0007669"/>
    <property type="project" value="TreeGrafter"/>
</dbReference>
<dbReference type="GO" id="GO:0042277">
    <property type="term" value="F:peptide binding"/>
    <property type="evidence" value="ECO:0007669"/>
    <property type="project" value="TreeGrafter"/>
</dbReference>
<comment type="similarity">
    <text evidence="1">Belongs to the peptidase M1 family.</text>
</comment>
<dbReference type="InterPro" id="IPR050344">
    <property type="entry name" value="Peptidase_M1_aminopeptidases"/>
</dbReference>
<keyword evidence="7" id="KW-0472">Membrane</keyword>
<evidence type="ECO:0000256" key="4">
    <source>
        <dbReference type="ARBA" id="ARBA00022833"/>
    </source>
</evidence>
<keyword evidence="7" id="KW-1133">Transmembrane helix</keyword>
<evidence type="ECO:0000313" key="10">
    <source>
        <dbReference type="Proteomes" id="UP000682892"/>
    </source>
</evidence>
<evidence type="ECO:0000256" key="1">
    <source>
        <dbReference type="ARBA" id="ARBA00010136"/>
    </source>
</evidence>
<keyword evidence="3 5" id="KW-0863">Zinc-finger</keyword>
<dbReference type="EMBL" id="CH477371">
    <property type="protein sequence ID" value="EJY57616.1"/>
    <property type="molecule type" value="Genomic_DNA"/>
</dbReference>
<dbReference type="SUPFAM" id="SSF55486">
    <property type="entry name" value="Metalloproteases ('zincins'), catalytic domain"/>
    <property type="match status" value="1"/>
</dbReference>
<proteinExistence type="inferred from homology"/>
<evidence type="ECO:0000256" key="3">
    <source>
        <dbReference type="ARBA" id="ARBA00022771"/>
    </source>
</evidence>
<dbReference type="Gene3D" id="2.60.120.650">
    <property type="entry name" value="Cupin"/>
    <property type="match status" value="1"/>
</dbReference>
<feature type="domain" description="PHD-type" evidence="8">
    <location>
        <begin position="4"/>
        <end position="55"/>
    </location>
</feature>
<protein>
    <submittedName>
        <fullName evidence="9">AAEL017399-PA</fullName>
    </submittedName>
</protein>
<organism evidence="9 10">
    <name type="scientific">Aedes aegypti</name>
    <name type="common">Yellowfever mosquito</name>
    <name type="synonym">Culex aegypti</name>
    <dbReference type="NCBI Taxonomy" id="7159"/>
    <lineage>
        <taxon>Eukaryota</taxon>
        <taxon>Metazoa</taxon>
        <taxon>Ecdysozoa</taxon>
        <taxon>Arthropoda</taxon>
        <taxon>Hexapoda</taxon>
        <taxon>Insecta</taxon>
        <taxon>Pterygota</taxon>
        <taxon>Neoptera</taxon>
        <taxon>Endopterygota</taxon>
        <taxon>Diptera</taxon>
        <taxon>Nematocera</taxon>
        <taxon>Culicoidea</taxon>
        <taxon>Culicidae</taxon>
        <taxon>Culicinae</taxon>
        <taxon>Aedini</taxon>
        <taxon>Aedes</taxon>
        <taxon>Stegomyia</taxon>
    </lineage>
</organism>
<evidence type="ECO:0000259" key="8">
    <source>
        <dbReference type="PROSITE" id="PS50016"/>
    </source>
</evidence>
<dbReference type="Pfam" id="PF11838">
    <property type="entry name" value="ERAP1_C"/>
    <property type="match status" value="1"/>
</dbReference>
<dbReference type="VEuPathDB" id="VectorBase:AAEL002696"/>
<dbReference type="InterPro" id="IPR019787">
    <property type="entry name" value="Znf_PHD-finger"/>
</dbReference>
<evidence type="ECO:0000256" key="5">
    <source>
        <dbReference type="PROSITE-ProRule" id="PRU00146"/>
    </source>
</evidence>
<reference evidence="9" key="2">
    <citation type="journal article" date="2007" name="Science">
        <title>Genome sequence of Aedes aegypti, a major arbovirus vector.</title>
        <authorList>
            <person name="Nene V."/>
            <person name="Wortman J.R."/>
            <person name="Lawson D."/>
            <person name="Haas B."/>
            <person name="Kodira C."/>
            <person name="Tu Z.J."/>
            <person name="Loftus B."/>
            <person name="Xi Z."/>
            <person name="Megy K."/>
            <person name="Grabherr M."/>
            <person name="Ren Q."/>
            <person name="Zdobnov E.M."/>
            <person name="Lobo N.F."/>
            <person name="Campbell K.S."/>
            <person name="Brown S.E."/>
            <person name="Bonaldo M.F."/>
            <person name="Zhu J."/>
            <person name="Sinkins S.P."/>
            <person name="Hogenkamp D.G."/>
            <person name="Amedeo P."/>
            <person name="Arensburger P."/>
            <person name="Atkinson P.W."/>
            <person name="Bidwell S."/>
            <person name="Biedler J."/>
            <person name="Birney E."/>
            <person name="Bruggner R.V."/>
            <person name="Costas J."/>
            <person name="Coy M.R."/>
            <person name="Crabtree J."/>
            <person name="Crawford M."/>
            <person name="Debruyn B."/>
            <person name="Decaprio D."/>
            <person name="Eiglmeier K."/>
            <person name="Eisenstadt E."/>
            <person name="El-Dorry H."/>
            <person name="Gelbart W.M."/>
            <person name="Gomes S.L."/>
            <person name="Hammond M."/>
            <person name="Hannick L.I."/>
            <person name="Hogan J.R."/>
            <person name="Holmes M.H."/>
            <person name="Jaffe D."/>
            <person name="Johnston J.S."/>
            <person name="Kennedy R.C."/>
            <person name="Koo H."/>
            <person name="Kravitz S."/>
            <person name="Kriventseva E.V."/>
            <person name="Kulp D."/>
            <person name="Labutti K."/>
            <person name="Lee E."/>
            <person name="Li S."/>
            <person name="Lovin D.D."/>
            <person name="Mao C."/>
            <person name="Mauceli E."/>
            <person name="Menck C.F."/>
            <person name="Miller J.R."/>
            <person name="Montgomery P."/>
            <person name="Mori A."/>
            <person name="Nascimento A.L."/>
            <person name="Naveira H.F."/>
            <person name="Nusbaum C."/>
            <person name="O'leary S."/>
            <person name="Orvis J."/>
            <person name="Pertea M."/>
            <person name="Quesneville H."/>
            <person name="Reidenbach K.R."/>
            <person name="Rogers Y.H."/>
            <person name="Roth C.W."/>
            <person name="Schneider J.R."/>
            <person name="Schatz M."/>
            <person name="Shumway M."/>
            <person name="Stanke M."/>
            <person name="Stinson E.O."/>
            <person name="Tubio J.M."/>
            <person name="Vanzee J.P."/>
            <person name="Verjovski-Almeida S."/>
            <person name="Werner D."/>
            <person name="White O."/>
            <person name="Wyder S."/>
            <person name="Zeng Q."/>
            <person name="Zhao Q."/>
            <person name="Zhao Y."/>
            <person name="Hill C.A."/>
            <person name="Raikhel A.S."/>
            <person name="Soares M.B."/>
            <person name="Knudson D.L."/>
            <person name="Lee N.H."/>
            <person name="Galagan J."/>
            <person name="Salzberg S.L."/>
            <person name="Paulsen I.T."/>
            <person name="Dimopoulos G."/>
            <person name="Collins F.H."/>
            <person name="Birren B."/>
            <person name="Fraser-Liggett C.M."/>
            <person name="Severson D.W."/>
        </authorList>
    </citation>
    <scope>NUCLEOTIDE SEQUENCE [LARGE SCALE GENOMIC DNA]</scope>
    <source>
        <strain evidence="9">Liverpool</strain>
    </source>
</reference>
<dbReference type="InterPro" id="IPR024571">
    <property type="entry name" value="ERAP1-like_C_dom"/>
</dbReference>
<reference evidence="9" key="3">
    <citation type="submission" date="2012-09" db="EMBL/GenBank/DDBJ databases">
        <authorList>
            <consortium name="VectorBase"/>
        </authorList>
    </citation>
    <scope>NUCLEOTIDE SEQUENCE</scope>
    <source>
        <strain evidence="9">Liverpool</strain>
    </source>
</reference>
<dbReference type="PANTHER" id="PTHR11533:SF290">
    <property type="entry name" value="AMINOPEPTIDASE"/>
    <property type="match status" value="1"/>
</dbReference>
<keyword evidence="2" id="KW-0479">Metal-binding</keyword>
<dbReference type="Proteomes" id="UP000682892">
    <property type="component" value="Unassembled WGS sequence"/>
</dbReference>
<dbReference type="Gene3D" id="1.25.50.20">
    <property type="match status" value="1"/>
</dbReference>
<accession>J9E9U1</accession>
<dbReference type="Gene3D" id="1.10.390.10">
    <property type="entry name" value="Neutral Protease Domain 2"/>
    <property type="match status" value="1"/>
</dbReference>
<dbReference type="InterPro" id="IPR019786">
    <property type="entry name" value="Zinc_finger_PHD-type_CS"/>
</dbReference>